<dbReference type="NCBIfam" id="TIGR00125">
    <property type="entry name" value="cyt_tran_rel"/>
    <property type="match status" value="1"/>
</dbReference>
<dbReference type="InterPro" id="IPR036291">
    <property type="entry name" value="NAD(P)-bd_dom_sf"/>
</dbReference>
<dbReference type="EMBL" id="LLKB01000006">
    <property type="protein sequence ID" value="KQC84325.1"/>
    <property type="molecule type" value="Genomic_DNA"/>
</dbReference>
<dbReference type="Pfam" id="PF01408">
    <property type="entry name" value="GFO_IDH_MocA"/>
    <property type="match status" value="1"/>
</dbReference>
<dbReference type="SUPFAM" id="SSF55347">
    <property type="entry name" value="Glyceraldehyde-3-phosphate dehydrogenase-like, C-terminal domain"/>
    <property type="match status" value="1"/>
</dbReference>
<dbReference type="Gene3D" id="3.30.360.10">
    <property type="entry name" value="Dihydrodipicolinate Reductase, domain 2"/>
    <property type="match status" value="1"/>
</dbReference>
<dbReference type="GO" id="GO:0000166">
    <property type="term" value="F:nucleotide binding"/>
    <property type="evidence" value="ECO:0007669"/>
    <property type="project" value="InterPro"/>
</dbReference>
<name>A0AAW3JQ29_9FIRM</name>
<evidence type="ECO:0000259" key="3">
    <source>
        <dbReference type="Pfam" id="PF01408"/>
    </source>
</evidence>
<accession>A0AAW3JQ29</accession>
<dbReference type="SUPFAM" id="SSF52374">
    <property type="entry name" value="Nucleotidylyl transferase"/>
    <property type="match status" value="1"/>
</dbReference>
<dbReference type="InterPro" id="IPR014729">
    <property type="entry name" value="Rossmann-like_a/b/a_fold"/>
</dbReference>
<keyword evidence="6" id="KW-0548">Nucleotidyltransferase</keyword>
<keyword evidence="2" id="KW-0560">Oxidoreductase</keyword>
<evidence type="ECO:0000313" key="7">
    <source>
        <dbReference type="Proteomes" id="UP000050833"/>
    </source>
</evidence>
<evidence type="ECO:0000259" key="5">
    <source>
        <dbReference type="Pfam" id="PF22725"/>
    </source>
</evidence>
<dbReference type="PANTHER" id="PTHR22604:SF105">
    <property type="entry name" value="TRANS-1,2-DIHYDROBENZENE-1,2-DIOL DEHYDROGENASE"/>
    <property type="match status" value="1"/>
</dbReference>
<dbReference type="PANTHER" id="PTHR22604">
    <property type="entry name" value="OXIDOREDUCTASES"/>
    <property type="match status" value="1"/>
</dbReference>
<protein>
    <submittedName>
        <fullName evidence="6">Glycerol-3-phosphate cytidylyltransferase</fullName>
    </submittedName>
</protein>
<dbReference type="GO" id="GO:0016491">
    <property type="term" value="F:oxidoreductase activity"/>
    <property type="evidence" value="ECO:0007669"/>
    <property type="project" value="UniProtKB-KW"/>
</dbReference>
<dbReference type="Gene3D" id="3.40.50.620">
    <property type="entry name" value="HUPs"/>
    <property type="match status" value="1"/>
</dbReference>
<proteinExistence type="inferred from homology"/>
<dbReference type="GO" id="GO:0016779">
    <property type="term" value="F:nucleotidyltransferase activity"/>
    <property type="evidence" value="ECO:0007669"/>
    <property type="project" value="UniProtKB-KW"/>
</dbReference>
<dbReference type="InterPro" id="IPR004821">
    <property type="entry name" value="Cyt_trans-like"/>
</dbReference>
<feature type="domain" description="Cytidyltransferase-like" evidence="4">
    <location>
        <begin position="5"/>
        <end position="126"/>
    </location>
</feature>
<feature type="domain" description="Gfo/Idh/MocA-like oxidoreductase N-terminal" evidence="3">
    <location>
        <begin position="174"/>
        <end position="240"/>
    </location>
</feature>
<dbReference type="InterPro" id="IPR055170">
    <property type="entry name" value="GFO_IDH_MocA-like_dom"/>
</dbReference>
<keyword evidence="7" id="KW-1185">Reference proteome</keyword>
<dbReference type="Proteomes" id="UP000050833">
    <property type="component" value="Unassembled WGS sequence"/>
</dbReference>
<dbReference type="SUPFAM" id="SSF51735">
    <property type="entry name" value="NAD(P)-binding Rossmann-fold domains"/>
    <property type="match status" value="1"/>
</dbReference>
<dbReference type="InterPro" id="IPR050984">
    <property type="entry name" value="Gfo/Idh/MocA_domain"/>
</dbReference>
<comment type="similarity">
    <text evidence="1">Belongs to the Gfo/Idh/MocA family.</text>
</comment>
<evidence type="ECO:0000259" key="4">
    <source>
        <dbReference type="Pfam" id="PF01467"/>
    </source>
</evidence>
<dbReference type="AlphaFoldDB" id="A0AAW3JQ29"/>
<dbReference type="Gene3D" id="3.40.50.720">
    <property type="entry name" value="NAD(P)-binding Rossmann-like Domain"/>
    <property type="match status" value="1"/>
</dbReference>
<comment type="caution">
    <text evidence="6">The sequence shown here is derived from an EMBL/GenBank/DDBJ whole genome shotgun (WGS) entry which is preliminary data.</text>
</comment>
<dbReference type="RefSeq" id="WP_055945868.1">
    <property type="nucleotide sequence ID" value="NZ_JAQDCV010000003.1"/>
</dbReference>
<dbReference type="InterPro" id="IPR000683">
    <property type="entry name" value="Gfo/Idh/MocA-like_OxRdtase_N"/>
</dbReference>
<feature type="domain" description="GFO/IDH/MocA-like oxidoreductase" evidence="5">
    <location>
        <begin position="256"/>
        <end position="365"/>
    </location>
</feature>
<keyword evidence="6" id="KW-0808">Transferase</keyword>
<sequence length="448" mass="51161">MKKVITYGTFDLFHYGHQNLLKRAKELGDYLIVGVTSEDFDVNRGKLNVQQSLMERIKNVKESGYADEIIVEEYEGQKIDDIQKYDIDIFAIGSDWKGDFDYLKEYCDVVYIDRTKGISSSEIREKQQSVIMGIIGKGTMIDKFVSESKFVSGVTIGDICEPVLYEDSADIKFAKEKDIEDMLKKSDVVYILTGPAARGDYVKKALDNACHVMCESPISLKKEQTKKLYDYAKKKGIVLFEALKTAYMKAFNRLVVLVKGGIIGDIKAIDATCTSMQPSNKWFYNKENAGGSFTDWGPFVLLPVLKIFGLDYKKCSFVTDIDEKKGIDIFTQISLLYKNGIANLKVGYGVKSEGDLVISGTKGYIYVPSPWWKTEYFEVRFENFNDNKRYFYKIDGTGERYEIAEFMREIRTKDRNVLLSSEVSCFIGYVMERFESKDEDTAILKKGE</sequence>
<evidence type="ECO:0000256" key="1">
    <source>
        <dbReference type="ARBA" id="ARBA00010928"/>
    </source>
</evidence>
<reference evidence="6 7" key="1">
    <citation type="submission" date="2015-10" db="EMBL/GenBank/DDBJ databases">
        <title>Butyribacter intestini gen. nov., sp. nov., a butyric acid-producing bacterium of the family Lachnospiraceae isolated from the human faeces.</title>
        <authorList>
            <person name="Zou Y."/>
            <person name="Xue W."/>
            <person name="Luo G."/>
            <person name="Lv M."/>
        </authorList>
    </citation>
    <scope>NUCLEOTIDE SEQUENCE [LARGE SCALE GENOMIC DNA]</scope>
    <source>
        <strain evidence="6 7">TF01-11</strain>
    </source>
</reference>
<gene>
    <name evidence="6" type="ORF">APZ18_13535</name>
</gene>
<dbReference type="Pfam" id="PF22725">
    <property type="entry name" value="GFO_IDH_MocA_C3"/>
    <property type="match status" value="1"/>
</dbReference>
<evidence type="ECO:0000256" key="2">
    <source>
        <dbReference type="ARBA" id="ARBA00023002"/>
    </source>
</evidence>
<organism evidence="6 7">
    <name type="scientific">Butyribacter intestini</name>
    <dbReference type="NCBI Taxonomy" id="1703332"/>
    <lineage>
        <taxon>Bacteria</taxon>
        <taxon>Bacillati</taxon>
        <taxon>Bacillota</taxon>
        <taxon>Clostridia</taxon>
        <taxon>Lachnospirales</taxon>
        <taxon>Lachnospiraceae</taxon>
        <taxon>Butyribacter</taxon>
    </lineage>
</organism>
<dbReference type="Pfam" id="PF01467">
    <property type="entry name" value="CTP_transf_like"/>
    <property type="match status" value="1"/>
</dbReference>
<evidence type="ECO:0000313" key="6">
    <source>
        <dbReference type="EMBL" id="KQC84325.1"/>
    </source>
</evidence>